<proteinExistence type="predicted"/>
<name>A0A6B3NYD6_9PSED</name>
<evidence type="ECO:0008006" key="4">
    <source>
        <dbReference type="Google" id="ProtNLM"/>
    </source>
</evidence>
<keyword evidence="3" id="KW-1185">Reference proteome</keyword>
<comment type="caution">
    <text evidence="2">The sequence shown here is derived from an EMBL/GenBank/DDBJ whole genome shotgun (WGS) entry which is preliminary data.</text>
</comment>
<dbReference type="RefSeq" id="WP_163949767.1">
    <property type="nucleotide sequence ID" value="NZ_JAAHBU010000400.1"/>
</dbReference>
<dbReference type="AlphaFoldDB" id="A0A6B3NYD6"/>
<feature type="signal peptide" evidence="1">
    <location>
        <begin position="1"/>
        <end position="20"/>
    </location>
</feature>
<feature type="chain" id="PRO_5025580944" description="Lipoprotein" evidence="1">
    <location>
        <begin position="21"/>
        <end position="244"/>
    </location>
</feature>
<gene>
    <name evidence="2" type="ORF">G3436_22770</name>
</gene>
<keyword evidence="1" id="KW-0732">Signal</keyword>
<organism evidence="2 3">
    <name type="scientific">Pseudomonas brassicae</name>
    <dbReference type="NCBI Taxonomy" id="2708063"/>
    <lineage>
        <taxon>Bacteria</taxon>
        <taxon>Pseudomonadati</taxon>
        <taxon>Pseudomonadota</taxon>
        <taxon>Gammaproteobacteria</taxon>
        <taxon>Pseudomonadales</taxon>
        <taxon>Pseudomonadaceae</taxon>
        <taxon>Pseudomonas</taxon>
    </lineage>
</organism>
<dbReference type="PROSITE" id="PS51257">
    <property type="entry name" value="PROKAR_LIPOPROTEIN"/>
    <property type="match status" value="1"/>
</dbReference>
<dbReference type="Proteomes" id="UP000482634">
    <property type="component" value="Unassembled WGS sequence"/>
</dbReference>
<sequence length="244" mass="26387">MRHALTLAVAAALLSGCASHTPEDYNGTWINQQAIDAAAKGTSLRKALQDSGGNLEWKVNVAAAQASYTNGFEIVDGQLKAGEQQRDVEFPGGQVATLSLEGDELVEHASQWGAEHSFQKAKAPAPAETRTGTTFEQALYSAYLGGSWKVIEGPGQGNVVRFGDTGSVEGLPNLDRYALCLAGDCATMSGEHDSLWLERNQQGNPWIFKRDGDQLEILRALNSAQPDEMPQLYPGARQWLLERD</sequence>
<evidence type="ECO:0000256" key="1">
    <source>
        <dbReference type="SAM" id="SignalP"/>
    </source>
</evidence>
<protein>
    <recommendedName>
        <fullName evidence="4">Lipoprotein</fullName>
    </recommendedName>
</protein>
<accession>A0A6B3NYD6</accession>
<evidence type="ECO:0000313" key="3">
    <source>
        <dbReference type="Proteomes" id="UP000482634"/>
    </source>
</evidence>
<reference evidence="2 3" key="1">
    <citation type="submission" date="2020-02" db="EMBL/GenBank/DDBJ databases">
        <title>Broccoli isolated Pseudomonas sp.</title>
        <authorList>
            <person name="Fujikawa T."/>
            <person name="Sawada H."/>
        </authorList>
    </citation>
    <scope>NUCLEOTIDE SEQUENCE [LARGE SCALE GENOMIC DNA]</scope>
    <source>
        <strain evidence="2 3">MAFF212427</strain>
    </source>
</reference>
<evidence type="ECO:0000313" key="2">
    <source>
        <dbReference type="EMBL" id="NER66161.1"/>
    </source>
</evidence>
<dbReference type="EMBL" id="JAAHBU010000400">
    <property type="protein sequence ID" value="NER66161.1"/>
    <property type="molecule type" value="Genomic_DNA"/>
</dbReference>